<dbReference type="InterPro" id="IPR012337">
    <property type="entry name" value="RNaseH-like_sf"/>
</dbReference>
<dbReference type="Proteomes" id="UP001174136">
    <property type="component" value="Unassembled WGS sequence"/>
</dbReference>
<name>A0AA47MII7_MERPO</name>
<dbReference type="PANTHER" id="PTHR41694">
    <property type="entry name" value="ENDOGENOUS RETROVIRUS GROUP K MEMBER POL PROTEIN"/>
    <property type="match status" value="1"/>
</dbReference>
<evidence type="ECO:0000256" key="3">
    <source>
        <dbReference type="ARBA" id="ARBA00022722"/>
    </source>
</evidence>
<dbReference type="SUPFAM" id="SSF53098">
    <property type="entry name" value="Ribonuclease H-like"/>
    <property type="match status" value="1"/>
</dbReference>
<dbReference type="GO" id="GO:0003964">
    <property type="term" value="F:RNA-directed DNA polymerase activity"/>
    <property type="evidence" value="ECO:0007669"/>
    <property type="project" value="UniProtKB-KW"/>
</dbReference>
<sequence>MIKSVYGKRYMLVVNDRFSNWVETAPIKDQSVTTVIKFLSRKVMPRGEIQLEIRSDNGSAFIRKTVKSVVQQSHIKQRLGYVYHPQSQGKVERMTQTLKGKIGKKKGSHHMSLSVASSVQDLELGGVTAPPTPFLTYKPYYDQLTALVAAFFKQVAVIQGGAEQAPAPKDAEWVLLKVIKRKWYHWSI</sequence>
<comment type="caution">
    <text evidence="8">The sequence shown here is derived from an EMBL/GenBank/DDBJ whole genome shotgun (WGS) entry which is preliminary data.</text>
</comment>
<keyword evidence="4" id="KW-0255">Endonuclease</keyword>
<dbReference type="EMBL" id="JAOPHQ010003993">
    <property type="protein sequence ID" value="KAK0140963.1"/>
    <property type="molecule type" value="Genomic_DNA"/>
</dbReference>
<dbReference type="Gene3D" id="3.30.420.10">
    <property type="entry name" value="Ribonuclease H-like superfamily/Ribonuclease H"/>
    <property type="match status" value="1"/>
</dbReference>
<protein>
    <submittedName>
        <fullName evidence="8">Gag-Pol polyprotein</fullName>
    </submittedName>
</protein>
<evidence type="ECO:0000313" key="8">
    <source>
        <dbReference type="EMBL" id="KAK0140963.1"/>
    </source>
</evidence>
<dbReference type="AlphaFoldDB" id="A0AA47MII7"/>
<feature type="domain" description="Integrase catalytic" evidence="7">
    <location>
        <begin position="1"/>
        <end position="147"/>
    </location>
</feature>
<dbReference type="PANTHER" id="PTHR41694:SF5">
    <property type="entry name" value="RIBONUCLEASE H"/>
    <property type="match status" value="1"/>
</dbReference>
<dbReference type="GO" id="GO:0004519">
    <property type="term" value="F:endonuclease activity"/>
    <property type="evidence" value="ECO:0007669"/>
    <property type="project" value="UniProtKB-KW"/>
</dbReference>
<proteinExistence type="predicted"/>
<evidence type="ECO:0000256" key="5">
    <source>
        <dbReference type="ARBA" id="ARBA00022801"/>
    </source>
</evidence>
<keyword evidence="3" id="KW-0540">Nuclease</keyword>
<evidence type="ECO:0000256" key="2">
    <source>
        <dbReference type="ARBA" id="ARBA00022695"/>
    </source>
</evidence>
<dbReference type="InterPro" id="IPR001584">
    <property type="entry name" value="Integrase_cat-core"/>
</dbReference>
<accession>A0AA47MII7</accession>
<evidence type="ECO:0000259" key="7">
    <source>
        <dbReference type="PROSITE" id="PS50994"/>
    </source>
</evidence>
<organism evidence="8 9">
    <name type="scientific">Merluccius polli</name>
    <name type="common">Benguela hake</name>
    <name type="synonym">Merluccius cadenati</name>
    <dbReference type="NCBI Taxonomy" id="89951"/>
    <lineage>
        <taxon>Eukaryota</taxon>
        <taxon>Metazoa</taxon>
        <taxon>Chordata</taxon>
        <taxon>Craniata</taxon>
        <taxon>Vertebrata</taxon>
        <taxon>Euteleostomi</taxon>
        <taxon>Actinopterygii</taxon>
        <taxon>Neopterygii</taxon>
        <taxon>Teleostei</taxon>
        <taxon>Neoteleostei</taxon>
        <taxon>Acanthomorphata</taxon>
        <taxon>Zeiogadaria</taxon>
        <taxon>Gadariae</taxon>
        <taxon>Gadiformes</taxon>
        <taxon>Gadoidei</taxon>
        <taxon>Merlucciidae</taxon>
        <taxon>Merluccius</taxon>
    </lineage>
</organism>
<dbReference type="InterPro" id="IPR036397">
    <property type="entry name" value="RNaseH_sf"/>
</dbReference>
<keyword evidence="9" id="KW-1185">Reference proteome</keyword>
<evidence type="ECO:0000313" key="9">
    <source>
        <dbReference type="Proteomes" id="UP001174136"/>
    </source>
</evidence>
<reference evidence="8" key="1">
    <citation type="journal article" date="2023" name="Front. Mar. Sci.">
        <title>A new Merluccius polli reference genome to investigate the effects of global change in West African waters.</title>
        <authorList>
            <person name="Mateo J.L."/>
            <person name="Blanco-Fernandez C."/>
            <person name="Garcia-Vazquez E."/>
            <person name="Machado-Schiaffino G."/>
        </authorList>
    </citation>
    <scope>NUCLEOTIDE SEQUENCE</scope>
    <source>
        <strain evidence="8">C29</strain>
        <tissue evidence="8">Fin</tissue>
    </source>
</reference>
<keyword evidence="5" id="KW-0378">Hydrolase</keyword>
<keyword evidence="2" id="KW-0548">Nucleotidyltransferase</keyword>
<gene>
    <name evidence="8" type="primary">pol_65</name>
    <name evidence="8" type="ORF">N1851_022045</name>
</gene>
<dbReference type="GO" id="GO:0016787">
    <property type="term" value="F:hydrolase activity"/>
    <property type="evidence" value="ECO:0007669"/>
    <property type="project" value="UniProtKB-KW"/>
</dbReference>
<dbReference type="GO" id="GO:0003676">
    <property type="term" value="F:nucleic acid binding"/>
    <property type="evidence" value="ECO:0007669"/>
    <property type="project" value="InterPro"/>
</dbReference>
<dbReference type="PROSITE" id="PS50994">
    <property type="entry name" value="INTEGRASE"/>
    <property type="match status" value="1"/>
</dbReference>
<keyword evidence="1" id="KW-0808">Transferase</keyword>
<dbReference type="GO" id="GO:0015074">
    <property type="term" value="P:DNA integration"/>
    <property type="evidence" value="ECO:0007669"/>
    <property type="project" value="InterPro"/>
</dbReference>
<evidence type="ECO:0000256" key="6">
    <source>
        <dbReference type="ARBA" id="ARBA00022918"/>
    </source>
</evidence>
<keyword evidence="6" id="KW-0695">RNA-directed DNA polymerase</keyword>
<dbReference type="Pfam" id="PF00665">
    <property type="entry name" value="rve"/>
    <property type="match status" value="1"/>
</dbReference>
<evidence type="ECO:0000256" key="1">
    <source>
        <dbReference type="ARBA" id="ARBA00022679"/>
    </source>
</evidence>
<evidence type="ECO:0000256" key="4">
    <source>
        <dbReference type="ARBA" id="ARBA00022759"/>
    </source>
</evidence>